<proteinExistence type="predicted"/>
<reference evidence="1" key="2">
    <citation type="journal article" date="2015" name="Fish Shellfish Immunol.">
        <title>Early steps in the European eel (Anguilla anguilla)-Vibrio vulnificus interaction in the gills: Role of the RtxA13 toxin.</title>
        <authorList>
            <person name="Callol A."/>
            <person name="Pajuelo D."/>
            <person name="Ebbesson L."/>
            <person name="Teles M."/>
            <person name="MacKenzie S."/>
            <person name="Amaro C."/>
        </authorList>
    </citation>
    <scope>NUCLEOTIDE SEQUENCE</scope>
</reference>
<name>A0A0E9WMI7_ANGAN</name>
<accession>A0A0E9WMI7</accession>
<protein>
    <submittedName>
        <fullName evidence="1">Uncharacterized protein</fullName>
    </submittedName>
</protein>
<evidence type="ECO:0000313" key="1">
    <source>
        <dbReference type="EMBL" id="JAH90693.1"/>
    </source>
</evidence>
<dbReference type="EMBL" id="GBXM01017884">
    <property type="protein sequence ID" value="JAH90693.1"/>
    <property type="molecule type" value="Transcribed_RNA"/>
</dbReference>
<organism evidence="1">
    <name type="scientific">Anguilla anguilla</name>
    <name type="common">European freshwater eel</name>
    <name type="synonym">Muraena anguilla</name>
    <dbReference type="NCBI Taxonomy" id="7936"/>
    <lineage>
        <taxon>Eukaryota</taxon>
        <taxon>Metazoa</taxon>
        <taxon>Chordata</taxon>
        <taxon>Craniata</taxon>
        <taxon>Vertebrata</taxon>
        <taxon>Euteleostomi</taxon>
        <taxon>Actinopterygii</taxon>
        <taxon>Neopterygii</taxon>
        <taxon>Teleostei</taxon>
        <taxon>Anguilliformes</taxon>
        <taxon>Anguillidae</taxon>
        <taxon>Anguilla</taxon>
    </lineage>
</organism>
<sequence length="74" mass="8279">MPFIIYTCLSWSGTRGLLEPIPACIWRYTPWTGCHTHHPLIPMVNLESPVSLLTCLWTVGGHANYTQKGPGVRT</sequence>
<reference evidence="1" key="1">
    <citation type="submission" date="2014-11" db="EMBL/GenBank/DDBJ databases">
        <authorList>
            <person name="Amaro Gonzalez C."/>
        </authorList>
    </citation>
    <scope>NUCLEOTIDE SEQUENCE</scope>
</reference>
<dbReference type="AlphaFoldDB" id="A0A0E9WMI7"/>